<dbReference type="AlphaFoldDB" id="A0A1T4PAK3"/>
<dbReference type="OrthoDB" id="9807064at2"/>
<dbReference type="PROSITE" id="PS51733">
    <property type="entry name" value="BPL_LPL_CATALYTIC"/>
    <property type="match status" value="1"/>
</dbReference>
<evidence type="ECO:0000259" key="3">
    <source>
        <dbReference type="PROSITE" id="PS51733"/>
    </source>
</evidence>
<gene>
    <name evidence="2" type="primary">birA</name>
    <name evidence="4" type="ORF">SAMN02745110_01906</name>
</gene>
<feature type="binding site" evidence="2">
    <location>
        <position position="115"/>
    </location>
    <ligand>
        <name>biotin</name>
        <dbReference type="ChEBI" id="CHEBI:57586"/>
    </ligand>
</feature>
<sequence length="319" mass="35730">MLKDDIIRILEENRGKPVSGQEIADTYNVSRNAVWKAINSLKESGYNIISGRNSGYYIDDNTDVISEQGIRHYLNEDNKELKIRKYNQIDSTNNEAKRLIISEDIDRMLLVANEQTAGRGRMGRAFYSPGDTGIYMSLIYKVPGGVKAPMLITMAAAVAVARTIEKFSDNRPSIKWVNDIYLGEKKVCGILTEAVTDLETGMAEKVVVGIGINVKTKDFPDELKKKADSLGIDKVSRNELIAGVTDELIKLYGEFDSESFMKEYIDHNNVVGRKIKYERNEDTLVGTVEEICMDGSLNVKAEDGIITNIFTGEILFFNQ</sequence>
<dbReference type="InterPro" id="IPR004408">
    <property type="entry name" value="Biotin_CoA_COase_ligase"/>
</dbReference>
<dbReference type="GO" id="GO:0005737">
    <property type="term" value="C:cytoplasm"/>
    <property type="evidence" value="ECO:0007669"/>
    <property type="project" value="TreeGrafter"/>
</dbReference>
<dbReference type="GO" id="GO:0016740">
    <property type="term" value="F:transferase activity"/>
    <property type="evidence" value="ECO:0007669"/>
    <property type="project" value="UniProtKB-ARBA"/>
</dbReference>
<dbReference type="InterPro" id="IPR030855">
    <property type="entry name" value="Bifunct_BirA"/>
</dbReference>
<feature type="domain" description="BPL/LPL catalytic" evidence="3">
    <location>
        <begin position="75"/>
        <end position="256"/>
    </location>
</feature>
<dbReference type="InterPro" id="IPR036388">
    <property type="entry name" value="WH-like_DNA-bd_sf"/>
</dbReference>
<dbReference type="GO" id="GO:0006355">
    <property type="term" value="P:regulation of DNA-templated transcription"/>
    <property type="evidence" value="ECO:0007669"/>
    <property type="project" value="UniProtKB-UniRule"/>
</dbReference>
<keyword evidence="2" id="KW-0547">Nucleotide-binding</keyword>
<keyword evidence="2" id="KW-0804">Transcription</keyword>
<dbReference type="Gene3D" id="3.30.930.10">
    <property type="entry name" value="Bira Bifunctional Protein, Domain 2"/>
    <property type="match status" value="1"/>
</dbReference>
<keyword evidence="2" id="KW-0238">DNA-binding</keyword>
<dbReference type="GO" id="GO:0009249">
    <property type="term" value="P:protein lipoylation"/>
    <property type="evidence" value="ECO:0007669"/>
    <property type="project" value="UniProtKB-ARBA"/>
</dbReference>
<dbReference type="CDD" id="cd16442">
    <property type="entry name" value="BPL"/>
    <property type="match status" value="1"/>
</dbReference>
<feature type="DNA-binding region" description="H-T-H motif" evidence="2">
    <location>
        <begin position="20"/>
        <end position="39"/>
    </location>
</feature>
<organism evidence="4 5">
    <name type="scientific">Eubacterium ruminantium</name>
    <dbReference type="NCBI Taxonomy" id="42322"/>
    <lineage>
        <taxon>Bacteria</taxon>
        <taxon>Bacillati</taxon>
        <taxon>Bacillota</taxon>
        <taxon>Clostridia</taxon>
        <taxon>Eubacteriales</taxon>
        <taxon>Eubacteriaceae</taxon>
        <taxon>Eubacterium</taxon>
    </lineage>
</organism>
<dbReference type="EC" id="6.3.4.15" evidence="2"/>
<dbReference type="SUPFAM" id="SSF46785">
    <property type="entry name" value="Winged helix' DNA-binding domain"/>
    <property type="match status" value="1"/>
</dbReference>
<accession>A0A1T4PAK3</accession>
<keyword evidence="2" id="KW-0678">Repressor</keyword>
<dbReference type="InterPro" id="IPR036390">
    <property type="entry name" value="WH_DNA-bd_sf"/>
</dbReference>
<dbReference type="GO" id="GO:0004077">
    <property type="term" value="F:biotin--[biotin carboxyl-carrier protein] ligase activity"/>
    <property type="evidence" value="ECO:0007669"/>
    <property type="project" value="UniProtKB-UniRule"/>
</dbReference>
<dbReference type="Proteomes" id="UP000189857">
    <property type="component" value="Unassembled WGS sequence"/>
</dbReference>
<dbReference type="GO" id="GO:0003677">
    <property type="term" value="F:DNA binding"/>
    <property type="evidence" value="ECO:0007669"/>
    <property type="project" value="UniProtKB-UniRule"/>
</dbReference>
<evidence type="ECO:0000313" key="4">
    <source>
        <dbReference type="EMBL" id="SJZ88583.1"/>
    </source>
</evidence>
<comment type="function">
    <text evidence="2">Acts both as a biotin--[acetyl-CoA-carboxylase] ligase and a repressor.</text>
</comment>
<feature type="binding site" evidence="2">
    <location>
        <begin position="119"/>
        <end position="121"/>
    </location>
    <ligand>
        <name>biotin</name>
        <dbReference type="ChEBI" id="CHEBI:57586"/>
    </ligand>
</feature>
<dbReference type="PANTHER" id="PTHR12835:SF5">
    <property type="entry name" value="BIOTIN--PROTEIN LIGASE"/>
    <property type="match status" value="1"/>
</dbReference>
<evidence type="ECO:0000256" key="1">
    <source>
        <dbReference type="ARBA" id="ARBA00022598"/>
    </source>
</evidence>
<keyword evidence="2" id="KW-0092">Biotin</keyword>
<dbReference type="EMBL" id="FUXA01000011">
    <property type="protein sequence ID" value="SJZ88583.1"/>
    <property type="molecule type" value="Genomic_DNA"/>
</dbReference>
<dbReference type="InterPro" id="IPR004143">
    <property type="entry name" value="BPL_LPL_catalytic"/>
</dbReference>
<dbReference type="Pfam" id="PF08279">
    <property type="entry name" value="HTH_11"/>
    <property type="match status" value="1"/>
</dbReference>
<dbReference type="InterPro" id="IPR013196">
    <property type="entry name" value="HTH_11"/>
</dbReference>
<dbReference type="RefSeq" id="WP_078787723.1">
    <property type="nucleotide sequence ID" value="NZ_FMTO01000010.1"/>
</dbReference>
<dbReference type="NCBIfam" id="TIGR00121">
    <property type="entry name" value="birA_ligase"/>
    <property type="match status" value="1"/>
</dbReference>
<dbReference type="PANTHER" id="PTHR12835">
    <property type="entry name" value="BIOTIN PROTEIN LIGASE"/>
    <property type="match status" value="1"/>
</dbReference>
<dbReference type="Gene3D" id="1.10.10.10">
    <property type="entry name" value="Winged helix-like DNA-binding domain superfamily/Winged helix DNA-binding domain"/>
    <property type="match status" value="1"/>
</dbReference>
<keyword evidence="2" id="KW-0805">Transcription regulation</keyword>
<proteinExistence type="inferred from homology"/>
<keyword evidence="5" id="KW-1185">Reference proteome</keyword>
<reference evidence="4 5" key="1">
    <citation type="submission" date="2017-02" db="EMBL/GenBank/DDBJ databases">
        <authorList>
            <person name="Peterson S.W."/>
        </authorList>
    </citation>
    <scope>NUCLEOTIDE SEQUENCE [LARGE SCALE GENOMIC DNA]</scope>
    <source>
        <strain evidence="4 5">ATCC 17233</strain>
    </source>
</reference>
<comment type="catalytic activity">
    <reaction evidence="2">
        <text>biotin + L-lysyl-[protein] + ATP = N(6)-biotinyl-L-lysyl-[protein] + AMP + diphosphate + H(+)</text>
        <dbReference type="Rhea" id="RHEA:11756"/>
        <dbReference type="Rhea" id="RHEA-COMP:9752"/>
        <dbReference type="Rhea" id="RHEA-COMP:10505"/>
        <dbReference type="ChEBI" id="CHEBI:15378"/>
        <dbReference type="ChEBI" id="CHEBI:29969"/>
        <dbReference type="ChEBI" id="CHEBI:30616"/>
        <dbReference type="ChEBI" id="CHEBI:33019"/>
        <dbReference type="ChEBI" id="CHEBI:57586"/>
        <dbReference type="ChEBI" id="CHEBI:83144"/>
        <dbReference type="ChEBI" id="CHEBI:456215"/>
        <dbReference type="EC" id="6.3.4.15"/>
    </reaction>
</comment>
<evidence type="ECO:0000313" key="5">
    <source>
        <dbReference type="Proteomes" id="UP000189857"/>
    </source>
</evidence>
<dbReference type="SUPFAM" id="SSF55681">
    <property type="entry name" value="Class II aaRS and biotin synthetases"/>
    <property type="match status" value="1"/>
</dbReference>
<dbReference type="GO" id="GO:0005524">
    <property type="term" value="F:ATP binding"/>
    <property type="evidence" value="ECO:0007669"/>
    <property type="project" value="UniProtKB-UniRule"/>
</dbReference>
<comment type="similarity">
    <text evidence="2">Belongs to the biotin--protein ligase family.</text>
</comment>
<dbReference type="Pfam" id="PF03099">
    <property type="entry name" value="BPL_LplA_LipB"/>
    <property type="match status" value="1"/>
</dbReference>
<dbReference type="InterPro" id="IPR045864">
    <property type="entry name" value="aa-tRNA-synth_II/BPL/LPL"/>
</dbReference>
<keyword evidence="2" id="KW-0067">ATP-binding</keyword>
<keyword evidence="1 2" id="KW-0436">Ligase</keyword>
<name>A0A1T4PAK3_9FIRM</name>
<feature type="binding site" evidence="2">
    <location>
        <begin position="91"/>
        <end position="93"/>
    </location>
    <ligand>
        <name>biotin</name>
        <dbReference type="ChEBI" id="CHEBI:57586"/>
    </ligand>
</feature>
<evidence type="ECO:0000256" key="2">
    <source>
        <dbReference type="HAMAP-Rule" id="MF_00978"/>
    </source>
</evidence>
<feature type="binding site" evidence="2">
    <location>
        <position position="186"/>
    </location>
    <ligand>
        <name>biotin</name>
        <dbReference type="ChEBI" id="CHEBI:57586"/>
    </ligand>
</feature>
<dbReference type="HAMAP" id="MF_00978">
    <property type="entry name" value="Bifunct_BirA"/>
    <property type="match status" value="1"/>
</dbReference>
<protein>
    <recommendedName>
        <fullName evidence="2">Bifunctional ligase/repressor BirA</fullName>
    </recommendedName>
    <alternativeName>
        <fullName evidence="2">Biotin--[acetyl-CoA-carboxylase] ligase</fullName>
        <ecNumber evidence="2">6.3.4.15</ecNumber>
    </alternativeName>
    <alternativeName>
        <fullName evidence="2">Biotin--protein ligase</fullName>
    </alternativeName>
    <alternativeName>
        <fullName evidence="2">Biotin-[acetyl-CoA carboxylase] synthetase</fullName>
    </alternativeName>
</protein>